<evidence type="ECO:0000313" key="1">
    <source>
        <dbReference type="EMBL" id="SFO47397.1"/>
    </source>
</evidence>
<reference evidence="1 2" key="1">
    <citation type="submission" date="2016-10" db="EMBL/GenBank/DDBJ databases">
        <authorList>
            <person name="de Groot N.N."/>
        </authorList>
    </citation>
    <scope>NUCLEOTIDE SEQUENCE [LARGE SCALE GENOMIC DNA]</scope>
    <source>
        <strain evidence="1 2">DSM 1283</strain>
    </source>
</reference>
<evidence type="ECO:0000313" key="2">
    <source>
        <dbReference type="Proteomes" id="UP000198806"/>
    </source>
</evidence>
<dbReference type="InterPro" id="IPR045591">
    <property type="entry name" value="DUF6462"/>
</dbReference>
<dbReference type="EMBL" id="FOWD01000029">
    <property type="protein sequence ID" value="SFO47397.1"/>
    <property type="molecule type" value="Genomic_DNA"/>
</dbReference>
<dbReference type="Pfam" id="PF20063">
    <property type="entry name" value="DUF6462"/>
    <property type="match status" value="1"/>
</dbReference>
<dbReference type="Proteomes" id="UP000198806">
    <property type="component" value="Unassembled WGS sequence"/>
</dbReference>
<keyword evidence="2" id="KW-1185">Reference proteome</keyword>
<name>A0A1I5HGP8_9FIRM</name>
<sequence length="84" mass="9881">MERGRSKDPGKQERLDNYKAQFKNGKKKWVRYDEGAILYSMGIHSFMDLANEAKAVYRIKRICLVNTEKLDEYIEVMYGDPESN</sequence>
<organism evidence="1 2">
    <name type="scientific">Anaerocolumna aminovalerica</name>
    <dbReference type="NCBI Taxonomy" id="1527"/>
    <lineage>
        <taxon>Bacteria</taxon>
        <taxon>Bacillati</taxon>
        <taxon>Bacillota</taxon>
        <taxon>Clostridia</taxon>
        <taxon>Lachnospirales</taxon>
        <taxon>Lachnospiraceae</taxon>
        <taxon>Anaerocolumna</taxon>
    </lineage>
</organism>
<dbReference type="RefSeq" id="WP_044959236.1">
    <property type="nucleotide sequence ID" value="NZ_BAABFM010000010.1"/>
</dbReference>
<dbReference type="STRING" id="1527.SAMN04489757_12950"/>
<proteinExistence type="predicted"/>
<protein>
    <submittedName>
        <fullName evidence="1">Uncharacterized protein</fullName>
    </submittedName>
</protein>
<dbReference type="AlphaFoldDB" id="A0A1I5HGP8"/>
<accession>A0A1I5HGP8</accession>
<gene>
    <name evidence="1" type="ORF">SAMN04489757_12950</name>
</gene>